<keyword evidence="2" id="KW-1185">Reference proteome</keyword>
<dbReference type="EMBL" id="BDDD01001624">
    <property type="protein sequence ID" value="GAV77427.1"/>
    <property type="molecule type" value="Genomic_DNA"/>
</dbReference>
<reference evidence="2" key="1">
    <citation type="submission" date="2016-04" db="EMBL/GenBank/DDBJ databases">
        <title>Cephalotus genome sequencing.</title>
        <authorList>
            <person name="Fukushima K."/>
            <person name="Hasebe M."/>
            <person name="Fang X."/>
        </authorList>
    </citation>
    <scope>NUCLEOTIDE SEQUENCE [LARGE SCALE GENOMIC DNA]</scope>
    <source>
        <strain evidence="2">cv. St1</strain>
    </source>
</reference>
<dbReference type="STRING" id="3775.A0A1Q3CB20"/>
<dbReference type="GO" id="GO:0001650">
    <property type="term" value="C:fibrillar center"/>
    <property type="evidence" value="ECO:0007669"/>
    <property type="project" value="TreeGrafter"/>
</dbReference>
<dbReference type="InParanoid" id="A0A1Q3CB20"/>
<evidence type="ECO:0000313" key="1">
    <source>
        <dbReference type="EMBL" id="GAV77427.1"/>
    </source>
</evidence>
<name>A0A1Q3CB20_CEPFO</name>
<sequence length="924" mass="104823">MELTEEWKSLFPISAVFSPPLLLPPLSSSSSSSSSLGPLFFNPNPKTLTQLFKSPSLSPPLLSPHPHLTLSRFLCTSSSPDSPILLSTSSSIASPLLPNPTPTPTPTPTPLSFNRLQFLHCPYTNLSIVFFSTGFNHDQIGYLLLSVNNSNLAVQVDDDGCVFTSKNRLNHRIMRILVSPVDDFLASNPSSCVMVTIGYVMAVTMYSVHWFAVKIDAISGCENPPVLCYMGYKLFKTCSVVGACWSHHLPAECLVLLESGQLFLFDMESNTSNSMFSKGTRLRVKWDDYVNLKNCNWLSCDFSWHPRIVIIACSDAVYLVDLRFDECNITCLAKIEMLRLYCLMENEQFLAFSRAGSDGFQFVVASNSLLVLCDVRRPMFPVLQWAHCLLNPCYIDVFRLSDLRSHARDETYERVTESGFCIIVGSFLNSEFSLFCYGPLFPGRNGFVALEISKNSKPLFAWELPSDLLLSGCECRCGNCLIKEEFFKDALPEWVDWQQKKELVLGFGILNNKLSSLLYEPDEFGGFTLLRLMSSGKLESQRYYASWELVKKSEVAHRESLNCEDNLLYSVVDEDYKFPKRFRYLKFDYLYGYLNGNLTEVLDFKMKKPCNGHGEKESFFLDFHEVLCEKLHACGFGRFRTAPVISVVFNDINLPTSIHEVALRRIWADLPMEILQLAFSSYAEFLEVLLNQNKVSLEFLVVPDVPQLPPFFLRKPSFRSSKWSHRVQRSDALVGPVLPLPFLLTLHEFCNGCLNSQEVGGFSSEVEINLRCNEVMEVAKEMAVLDFGVEFGDVHTVSLEADNENLWVNSQKSKPFFLYHPSTIEDSALGYRPDKYKDDNFMTLISKVLDKEPAVNKNVDAVGLEAFDDLCPFKLKFEGPIMDFESQDKKTYNILKTQFSRWQEGFDQYQSICIPGSSRAVHFT</sequence>
<dbReference type="PANTHER" id="PTHR15319">
    <property type="entry name" value="TATA BOX-BINDING PROTEIN ASSOCIATED FACTOR RNA POLYMERASE I SUBUNIT C"/>
    <property type="match status" value="1"/>
</dbReference>
<evidence type="ECO:0000313" key="2">
    <source>
        <dbReference type="Proteomes" id="UP000187406"/>
    </source>
</evidence>
<dbReference type="PANTHER" id="PTHR15319:SF1">
    <property type="entry name" value="TATA BOX-BINDING PROTEIN-ASSOCIATED FACTOR RNA POLYMERASE I SUBUNIT C"/>
    <property type="match status" value="1"/>
</dbReference>
<proteinExistence type="predicted"/>
<accession>A0A1Q3CB20</accession>
<dbReference type="OrthoDB" id="2382881at2759"/>
<dbReference type="FunCoup" id="A0A1Q3CB20">
    <property type="interactions" value="1115"/>
</dbReference>
<organism evidence="1 2">
    <name type="scientific">Cephalotus follicularis</name>
    <name type="common">Albany pitcher plant</name>
    <dbReference type="NCBI Taxonomy" id="3775"/>
    <lineage>
        <taxon>Eukaryota</taxon>
        <taxon>Viridiplantae</taxon>
        <taxon>Streptophyta</taxon>
        <taxon>Embryophyta</taxon>
        <taxon>Tracheophyta</taxon>
        <taxon>Spermatophyta</taxon>
        <taxon>Magnoliopsida</taxon>
        <taxon>eudicotyledons</taxon>
        <taxon>Gunneridae</taxon>
        <taxon>Pentapetalae</taxon>
        <taxon>rosids</taxon>
        <taxon>fabids</taxon>
        <taxon>Oxalidales</taxon>
        <taxon>Cephalotaceae</taxon>
        <taxon>Cephalotus</taxon>
    </lineage>
</organism>
<gene>
    <name evidence="1" type="ORF">CFOL_v3_20898</name>
</gene>
<dbReference type="GO" id="GO:0001164">
    <property type="term" value="F:RNA polymerase I core promoter sequence-specific DNA binding"/>
    <property type="evidence" value="ECO:0007669"/>
    <property type="project" value="TreeGrafter"/>
</dbReference>
<comment type="caution">
    <text evidence="1">The sequence shown here is derived from an EMBL/GenBank/DDBJ whole genome shotgun (WGS) entry which is preliminary data.</text>
</comment>
<dbReference type="InterPro" id="IPR038801">
    <property type="entry name" value="TAF1C"/>
</dbReference>
<dbReference type="AlphaFoldDB" id="A0A1Q3CB20"/>
<protein>
    <submittedName>
        <fullName evidence="1">Uncharacterized protein</fullName>
    </submittedName>
</protein>
<dbReference type="Proteomes" id="UP000187406">
    <property type="component" value="Unassembled WGS sequence"/>
</dbReference>